<dbReference type="GO" id="GO:0016491">
    <property type="term" value="F:oxidoreductase activity"/>
    <property type="evidence" value="ECO:0007669"/>
    <property type="project" value="InterPro"/>
</dbReference>
<dbReference type="PANTHER" id="PTHR43755">
    <property type="match status" value="1"/>
</dbReference>
<feature type="chain" id="PRO_5004031090" evidence="3">
    <location>
        <begin position="30"/>
        <end position="423"/>
    </location>
</feature>
<evidence type="ECO:0000256" key="2">
    <source>
        <dbReference type="ARBA" id="ARBA00022827"/>
    </source>
</evidence>
<dbReference type="InterPro" id="IPR006311">
    <property type="entry name" value="TAT_signal"/>
</dbReference>
<keyword evidence="2" id="KW-0274">FAD</keyword>
<reference evidence="7 8" key="1">
    <citation type="journal article" date="2014" name="Genome Announc.">
        <title>Draft Genome Sequence of Magnetospirillum sp. Strain SO-1, a Freshwater Magnetotactic Bacterium Isolated from the Ol'khovka River, Russia.</title>
        <authorList>
            <person name="Grouzdev D.S."/>
            <person name="Dziuba M.V."/>
            <person name="Sukhacheva M.S."/>
            <person name="Mardanov A.V."/>
            <person name="Beletskiy A.V."/>
            <person name="Kuznetsov B.B."/>
            <person name="Skryabin K.G."/>
        </authorList>
    </citation>
    <scope>NUCLEOTIDE SEQUENCE [LARGE SCALE GENOMIC DNA]</scope>
    <source>
        <strain evidence="7 8">SO-1</strain>
    </source>
</reference>
<evidence type="ECO:0000313" key="8">
    <source>
        <dbReference type="Proteomes" id="UP000011744"/>
    </source>
</evidence>
<accession>M3A7U6</accession>
<name>M3A7U6_9PROT</name>
<dbReference type="STRING" id="1244869.H261_17873"/>
<evidence type="ECO:0000256" key="1">
    <source>
        <dbReference type="ARBA" id="ARBA00022630"/>
    </source>
</evidence>
<dbReference type="InterPro" id="IPR052541">
    <property type="entry name" value="SQRD"/>
</dbReference>
<feature type="domain" description="FAD/NAD(P)-binding" evidence="4">
    <location>
        <begin position="31"/>
        <end position="135"/>
    </location>
</feature>
<keyword evidence="1" id="KW-0285">Flavoprotein</keyword>
<dbReference type="Pfam" id="PF09242">
    <property type="entry name" value="FCSD-flav_bind"/>
    <property type="match status" value="1"/>
</dbReference>
<dbReference type="InterPro" id="IPR036188">
    <property type="entry name" value="FAD/NAD-bd_sf"/>
</dbReference>
<dbReference type="eggNOG" id="COG0446">
    <property type="taxonomic scope" value="Bacteria"/>
</dbReference>
<dbReference type="Pfam" id="PF21706">
    <property type="entry name" value="FCSD_central"/>
    <property type="match status" value="1"/>
</dbReference>
<dbReference type="RefSeq" id="WP_008620220.1">
    <property type="nucleotide sequence ID" value="NZ_AONQ01000061.1"/>
</dbReference>
<evidence type="ECO:0000256" key="3">
    <source>
        <dbReference type="SAM" id="SignalP"/>
    </source>
</evidence>
<feature type="domain" description="Sulfide dehydrogenase [flavocytochrome c] flavoprotein chain central" evidence="6">
    <location>
        <begin position="162"/>
        <end position="277"/>
    </location>
</feature>
<keyword evidence="8" id="KW-1185">Reference proteome</keyword>
<dbReference type="InterPro" id="IPR016156">
    <property type="entry name" value="FAD/NAD-linked_Rdtase_dimer_sf"/>
</dbReference>
<evidence type="ECO:0000313" key="7">
    <source>
        <dbReference type="EMBL" id="EME68544.1"/>
    </source>
</evidence>
<feature type="domain" description="Flavocytochrome c sulphide dehydrogenase flavin-binding" evidence="5">
    <location>
        <begin position="355"/>
        <end position="421"/>
    </location>
</feature>
<gene>
    <name evidence="7" type="ORF">H261_17873</name>
</gene>
<dbReference type="InterPro" id="IPR015323">
    <property type="entry name" value="FlavoCytC_S_DH_flav-bd"/>
</dbReference>
<evidence type="ECO:0000259" key="5">
    <source>
        <dbReference type="Pfam" id="PF09242"/>
    </source>
</evidence>
<keyword evidence="3" id="KW-0732">Signal</keyword>
<dbReference type="GO" id="GO:0050660">
    <property type="term" value="F:flavin adenine dinucleotide binding"/>
    <property type="evidence" value="ECO:0007669"/>
    <property type="project" value="InterPro"/>
</dbReference>
<dbReference type="EMBL" id="AONQ01000061">
    <property type="protein sequence ID" value="EME68544.1"/>
    <property type="molecule type" value="Genomic_DNA"/>
</dbReference>
<feature type="signal peptide" evidence="3">
    <location>
        <begin position="1"/>
        <end position="29"/>
    </location>
</feature>
<dbReference type="Proteomes" id="UP000011744">
    <property type="component" value="Unassembled WGS sequence"/>
</dbReference>
<proteinExistence type="predicted"/>
<evidence type="ECO:0000259" key="4">
    <source>
        <dbReference type="Pfam" id="PF07992"/>
    </source>
</evidence>
<dbReference type="Gene3D" id="3.50.50.60">
    <property type="entry name" value="FAD/NAD(P)-binding domain"/>
    <property type="match status" value="2"/>
</dbReference>
<dbReference type="InterPro" id="IPR049386">
    <property type="entry name" value="FCSD_central"/>
</dbReference>
<dbReference type="InterPro" id="IPR037092">
    <property type="entry name" value="FlavoCytC_S_DH_flav-bd_sf"/>
</dbReference>
<dbReference type="AlphaFoldDB" id="M3A7U6"/>
<dbReference type="SUPFAM" id="SSF51905">
    <property type="entry name" value="FAD/NAD(P)-binding domain"/>
    <property type="match status" value="2"/>
</dbReference>
<comment type="caution">
    <text evidence="7">The sequence shown here is derived from an EMBL/GenBank/DDBJ whole genome shotgun (WGS) entry which is preliminary data.</text>
</comment>
<organism evidence="7 8">
    <name type="scientific">Paramagnetospirillum caucaseum</name>
    <dbReference type="NCBI Taxonomy" id="1244869"/>
    <lineage>
        <taxon>Bacteria</taxon>
        <taxon>Pseudomonadati</taxon>
        <taxon>Pseudomonadota</taxon>
        <taxon>Alphaproteobacteria</taxon>
        <taxon>Rhodospirillales</taxon>
        <taxon>Magnetospirillaceae</taxon>
        <taxon>Paramagnetospirillum</taxon>
    </lineage>
</organism>
<dbReference type="FunFam" id="3.50.50.60:FF:000234">
    <property type="entry name" value="Flavocytochrome C sulfide dehydrogenase"/>
    <property type="match status" value="1"/>
</dbReference>
<dbReference type="SUPFAM" id="SSF55424">
    <property type="entry name" value="FAD/NAD-linked reductases, dimerisation (C-terminal) domain"/>
    <property type="match status" value="1"/>
</dbReference>
<protein>
    <submittedName>
        <fullName evidence="7">NAD(FAD)-dependent dehydrogenase</fullName>
    </submittedName>
</protein>
<dbReference type="PROSITE" id="PS51318">
    <property type="entry name" value="TAT"/>
    <property type="match status" value="1"/>
</dbReference>
<dbReference type="Pfam" id="PF07992">
    <property type="entry name" value="Pyr_redox_2"/>
    <property type="match status" value="1"/>
</dbReference>
<dbReference type="PANTHER" id="PTHR43755:SF1">
    <property type="entry name" value="FAD-DEPENDENT PYRIDINE NUCLEOTIDE-DISULPHIDE OXIDOREDUCTASE"/>
    <property type="match status" value="1"/>
</dbReference>
<dbReference type="InterPro" id="IPR023753">
    <property type="entry name" value="FAD/NAD-binding_dom"/>
</dbReference>
<sequence>MILSLTRRALLGGGAALLAAPCLSAGAKAASVVIVGGGFGGATAARSLRRAIPDLRIILVEPHHLHVTCPGSNAVVGGLGPLSRLEHGYDQLRSRFGVEVVRDSVAAIEGDARRVRLLGGGWIAYDRLIVSPGIDLLWNEIEGYDEAAAAVMPHAWKAGGQTALLRRRLEAVEDGGVVVIAVPGNPFRCPPGPYERAGLIAWHLSRTRRGCKVLILDAKDSFSKQALFQEGWAALYGDMVEWVSGAGNGRVVRVNAAEGWVETDFDRFTPALANIIPPQSAGRVAVAAGLADAGGFCPVDPATFESRRMPGIHVIGDACMAGEMPKSASSANNQAKIAAAAVAASLAGRDFATAKAINVCYSLLAPDYAVSVAGVYEVAGGRRAGVAGAGGISPLGADPHVHKAEAEYAAGWYAGICADAWGA</sequence>
<dbReference type="PATRIC" id="fig|1244869.3.peg.3575"/>
<evidence type="ECO:0000259" key="6">
    <source>
        <dbReference type="Pfam" id="PF21706"/>
    </source>
</evidence>
<dbReference type="Gene3D" id="3.90.760.10">
    <property type="entry name" value="Flavocytochrome c sulphide dehydrogenase, flavin-binding domain"/>
    <property type="match status" value="1"/>
</dbReference>